<sequence length="253" mass="28460">MFGRVTLSKHGTLKLPVKDIWDEDIFPNKLSCPSLRLAINLTLANLDNIPDYTSDKRNVLRALGLPMGHLDFSCVKDDAASRVAHGKPYPKVLEPFKEVIEMQATRVLRAVTTGRIDGLAPRDDVLMMSIGRLLYAILAEMEDVVCGVVKPRMYLYSGHDTTVVPILEVLGAPPIMWPPFGASIALELYRSRDIKPGNEFFVRAVYCWKELNLPCHKDPLIPFPVFRRMMSRYSVSPTEFRRMCGTTPAGLNL</sequence>
<dbReference type="Gene3D" id="3.40.50.1240">
    <property type="entry name" value="Phosphoglycerate mutase-like"/>
    <property type="match status" value="1"/>
</dbReference>
<comment type="caution">
    <text evidence="2">The sequence shown here is derived from an EMBL/GenBank/DDBJ whole genome shotgun (WGS) entry which is preliminary data.</text>
</comment>
<gene>
    <name evidence="2" type="ORF">ElyMa_000225900</name>
</gene>
<dbReference type="AlphaFoldDB" id="A0AAV4F067"/>
<keyword evidence="3" id="KW-1185">Reference proteome</keyword>
<dbReference type="Proteomes" id="UP000762676">
    <property type="component" value="Unassembled WGS sequence"/>
</dbReference>
<dbReference type="InterPro" id="IPR029033">
    <property type="entry name" value="His_PPase_superfam"/>
</dbReference>
<evidence type="ECO:0000313" key="2">
    <source>
        <dbReference type="EMBL" id="GFR66330.1"/>
    </source>
</evidence>
<organism evidence="2 3">
    <name type="scientific">Elysia marginata</name>
    <dbReference type="NCBI Taxonomy" id="1093978"/>
    <lineage>
        <taxon>Eukaryota</taxon>
        <taxon>Metazoa</taxon>
        <taxon>Spiralia</taxon>
        <taxon>Lophotrochozoa</taxon>
        <taxon>Mollusca</taxon>
        <taxon>Gastropoda</taxon>
        <taxon>Heterobranchia</taxon>
        <taxon>Euthyneura</taxon>
        <taxon>Panpulmonata</taxon>
        <taxon>Sacoglossa</taxon>
        <taxon>Placobranchoidea</taxon>
        <taxon>Plakobranchidae</taxon>
        <taxon>Elysia</taxon>
    </lineage>
</organism>
<dbReference type="PANTHER" id="PTHR11567:SF202">
    <property type="entry name" value="LYSOPHOSPHATIDIC ACID PHOSPHATASE TYPE 6"/>
    <property type="match status" value="1"/>
</dbReference>
<dbReference type="Pfam" id="PF00328">
    <property type="entry name" value="His_Phos_2"/>
    <property type="match status" value="1"/>
</dbReference>
<evidence type="ECO:0000313" key="3">
    <source>
        <dbReference type="Proteomes" id="UP000762676"/>
    </source>
</evidence>
<dbReference type="EMBL" id="BMAT01000439">
    <property type="protein sequence ID" value="GFR66330.1"/>
    <property type="molecule type" value="Genomic_DNA"/>
</dbReference>
<dbReference type="SUPFAM" id="SSF53254">
    <property type="entry name" value="Phosphoglycerate mutase-like"/>
    <property type="match status" value="1"/>
</dbReference>
<accession>A0AAV4F067</accession>
<evidence type="ECO:0000256" key="1">
    <source>
        <dbReference type="ARBA" id="ARBA00005375"/>
    </source>
</evidence>
<dbReference type="InterPro" id="IPR000560">
    <property type="entry name" value="His_Pase_clade-2"/>
</dbReference>
<comment type="similarity">
    <text evidence="1">Belongs to the histidine acid phosphatase family.</text>
</comment>
<proteinExistence type="inferred from homology"/>
<dbReference type="GO" id="GO:0016791">
    <property type="term" value="F:phosphatase activity"/>
    <property type="evidence" value="ECO:0007669"/>
    <property type="project" value="TreeGrafter"/>
</dbReference>
<name>A0AAV4F067_9GAST</name>
<protein>
    <submittedName>
        <fullName evidence="2">Lysophosphatidic acid phosphatase type 6</fullName>
    </submittedName>
</protein>
<dbReference type="PANTHER" id="PTHR11567">
    <property type="entry name" value="ACID PHOSPHATASE-RELATED"/>
    <property type="match status" value="1"/>
</dbReference>
<reference evidence="2 3" key="1">
    <citation type="journal article" date="2021" name="Elife">
        <title>Chloroplast acquisition without the gene transfer in kleptoplastic sea slugs, Plakobranchus ocellatus.</title>
        <authorList>
            <person name="Maeda T."/>
            <person name="Takahashi S."/>
            <person name="Yoshida T."/>
            <person name="Shimamura S."/>
            <person name="Takaki Y."/>
            <person name="Nagai Y."/>
            <person name="Toyoda A."/>
            <person name="Suzuki Y."/>
            <person name="Arimoto A."/>
            <person name="Ishii H."/>
            <person name="Satoh N."/>
            <person name="Nishiyama T."/>
            <person name="Hasebe M."/>
            <person name="Maruyama T."/>
            <person name="Minagawa J."/>
            <person name="Obokata J."/>
            <person name="Shigenobu S."/>
        </authorList>
    </citation>
    <scope>NUCLEOTIDE SEQUENCE [LARGE SCALE GENOMIC DNA]</scope>
</reference>
<dbReference type="InterPro" id="IPR050645">
    <property type="entry name" value="Histidine_acid_phosphatase"/>
</dbReference>